<evidence type="ECO:0000313" key="2">
    <source>
        <dbReference type="EMBL" id="TFK97006.1"/>
    </source>
</evidence>
<sequence length="128" mass="14517">MLQVGFIHLEGAKAPGNEKQSFLSTKLEALLKAKRQIVESKLLGSLQKLGLHYVNTYTVHKHTRPVIMHVWQKVIEVKELGLMKLKSIGVRTFNKLQIMALLDAEIEAVIVNQIEHRPLVYPLATSRL</sequence>
<evidence type="ECO:0000259" key="1">
    <source>
        <dbReference type="Pfam" id="PF00248"/>
    </source>
</evidence>
<dbReference type="Proteomes" id="UP000305067">
    <property type="component" value="Unassembled WGS sequence"/>
</dbReference>
<dbReference type="Gene3D" id="3.20.20.100">
    <property type="entry name" value="NADP-dependent oxidoreductase domain"/>
    <property type="match status" value="1"/>
</dbReference>
<dbReference type="EMBL" id="ML178852">
    <property type="protein sequence ID" value="TFK97006.1"/>
    <property type="molecule type" value="Genomic_DNA"/>
</dbReference>
<dbReference type="InterPro" id="IPR036812">
    <property type="entry name" value="NAD(P)_OxRdtase_dom_sf"/>
</dbReference>
<organism evidence="2 3">
    <name type="scientific">Pterulicium gracile</name>
    <dbReference type="NCBI Taxonomy" id="1884261"/>
    <lineage>
        <taxon>Eukaryota</taxon>
        <taxon>Fungi</taxon>
        <taxon>Dikarya</taxon>
        <taxon>Basidiomycota</taxon>
        <taxon>Agaricomycotina</taxon>
        <taxon>Agaricomycetes</taxon>
        <taxon>Agaricomycetidae</taxon>
        <taxon>Agaricales</taxon>
        <taxon>Pleurotineae</taxon>
        <taxon>Pterulaceae</taxon>
        <taxon>Pterulicium</taxon>
    </lineage>
</organism>
<dbReference type="PRINTS" id="PR00069">
    <property type="entry name" value="ALDKETRDTASE"/>
</dbReference>
<keyword evidence="3" id="KW-1185">Reference proteome</keyword>
<gene>
    <name evidence="2" type="ORF">BDV98DRAFT_597094</name>
</gene>
<dbReference type="Pfam" id="PF00248">
    <property type="entry name" value="Aldo_ket_red"/>
    <property type="match status" value="1"/>
</dbReference>
<dbReference type="AlphaFoldDB" id="A0A5C3Q660"/>
<protein>
    <recommendedName>
        <fullName evidence="1">NADP-dependent oxidoreductase domain-containing protein</fullName>
    </recommendedName>
</protein>
<name>A0A5C3Q660_9AGAR</name>
<accession>A0A5C3Q660</accession>
<dbReference type="InterPro" id="IPR020471">
    <property type="entry name" value="AKR"/>
</dbReference>
<dbReference type="InterPro" id="IPR023210">
    <property type="entry name" value="NADP_OxRdtase_dom"/>
</dbReference>
<evidence type="ECO:0000313" key="3">
    <source>
        <dbReference type="Proteomes" id="UP000305067"/>
    </source>
</evidence>
<dbReference type="STRING" id="1884261.A0A5C3Q660"/>
<dbReference type="GO" id="GO:0016491">
    <property type="term" value="F:oxidoreductase activity"/>
    <property type="evidence" value="ECO:0007669"/>
    <property type="project" value="InterPro"/>
</dbReference>
<dbReference type="OrthoDB" id="416253at2759"/>
<feature type="domain" description="NADP-dependent oxidoreductase" evidence="1">
    <location>
        <begin position="14"/>
        <end position="119"/>
    </location>
</feature>
<reference evidence="2 3" key="1">
    <citation type="journal article" date="2019" name="Nat. Ecol. Evol.">
        <title>Megaphylogeny resolves global patterns of mushroom evolution.</title>
        <authorList>
            <person name="Varga T."/>
            <person name="Krizsan K."/>
            <person name="Foldi C."/>
            <person name="Dima B."/>
            <person name="Sanchez-Garcia M."/>
            <person name="Sanchez-Ramirez S."/>
            <person name="Szollosi G.J."/>
            <person name="Szarkandi J.G."/>
            <person name="Papp V."/>
            <person name="Albert L."/>
            <person name="Andreopoulos W."/>
            <person name="Angelini C."/>
            <person name="Antonin V."/>
            <person name="Barry K.W."/>
            <person name="Bougher N.L."/>
            <person name="Buchanan P."/>
            <person name="Buyck B."/>
            <person name="Bense V."/>
            <person name="Catcheside P."/>
            <person name="Chovatia M."/>
            <person name="Cooper J."/>
            <person name="Damon W."/>
            <person name="Desjardin D."/>
            <person name="Finy P."/>
            <person name="Geml J."/>
            <person name="Haridas S."/>
            <person name="Hughes K."/>
            <person name="Justo A."/>
            <person name="Karasinski D."/>
            <person name="Kautmanova I."/>
            <person name="Kiss B."/>
            <person name="Kocsube S."/>
            <person name="Kotiranta H."/>
            <person name="LaButti K.M."/>
            <person name="Lechner B.E."/>
            <person name="Liimatainen K."/>
            <person name="Lipzen A."/>
            <person name="Lukacs Z."/>
            <person name="Mihaltcheva S."/>
            <person name="Morgado L.N."/>
            <person name="Niskanen T."/>
            <person name="Noordeloos M.E."/>
            <person name="Ohm R.A."/>
            <person name="Ortiz-Santana B."/>
            <person name="Ovrebo C."/>
            <person name="Racz N."/>
            <person name="Riley R."/>
            <person name="Savchenko A."/>
            <person name="Shiryaev A."/>
            <person name="Soop K."/>
            <person name="Spirin V."/>
            <person name="Szebenyi C."/>
            <person name="Tomsovsky M."/>
            <person name="Tulloss R.E."/>
            <person name="Uehling J."/>
            <person name="Grigoriev I.V."/>
            <person name="Vagvolgyi C."/>
            <person name="Papp T."/>
            <person name="Martin F.M."/>
            <person name="Miettinen O."/>
            <person name="Hibbett D.S."/>
            <person name="Nagy L.G."/>
        </authorList>
    </citation>
    <scope>NUCLEOTIDE SEQUENCE [LARGE SCALE GENOMIC DNA]</scope>
    <source>
        <strain evidence="2 3">CBS 309.79</strain>
    </source>
</reference>
<proteinExistence type="predicted"/>
<dbReference type="SUPFAM" id="SSF51430">
    <property type="entry name" value="NAD(P)-linked oxidoreductase"/>
    <property type="match status" value="1"/>
</dbReference>